<dbReference type="Proteomes" id="UP000691718">
    <property type="component" value="Unassembled WGS sequence"/>
</dbReference>
<dbReference type="PANTHER" id="PTHR35617">
    <property type="entry name" value="PHAGE_INTEGRASE DOMAIN-CONTAINING PROTEIN"/>
    <property type="match status" value="1"/>
</dbReference>
<comment type="caution">
    <text evidence="2">The sequence shown here is derived from an EMBL/GenBank/DDBJ whole genome shotgun (WGS) entry which is preliminary data.</text>
</comment>
<proteinExistence type="predicted"/>
<organism evidence="2 3">
    <name type="scientific">Parnassius apollo</name>
    <name type="common">Apollo butterfly</name>
    <name type="synonym">Papilio apollo</name>
    <dbReference type="NCBI Taxonomy" id="110799"/>
    <lineage>
        <taxon>Eukaryota</taxon>
        <taxon>Metazoa</taxon>
        <taxon>Ecdysozoa</taxon>
        <taxon>Arthropoda</taxon>
        <taxon>Hexapoda</taxon>
        <taxon>Insecta</taxon>
        <taxon>Pterygota</taxon>
        <taxon>Neoptera</taxon>
        <taxon>Endopterygota</taxon>
        <taxon>Lepidoptera</taxon>
        <taxon>Glossata</taxon>
        <taxon>Ditrysia</taxon>
        <taxon>Papilionoidea</taxon>
        <taxon>Papilionidae</taxon>
        <taxon>Parnassiinae</taxon>
        <taxon>Parnassini</taxon>
        <taxon>Parnassius</taxon>
        <taxon>Parnassius</taxon>
    </lineage>
</organism>
<reference evidence="2" key="1">
    <citation type="submission" date="2021-04" db="EMBL/GenBank/DDBJ databases">
        <authorList>
            <person name="Tunstrom K."/>
        </authorList>
    </citation>
    <scope>NUCLEOTIDE SEQUENCE</scope>
</reference>
<accession>A0A8S3XAM7</accession>
<dbReference type="PANTHER" id="PTHR35617:SF3">
    <property type="entry name" value="CORE-BINDING (CB) DOMAIN-CONTAINING PROTEIN"/>
    <property type="match status" value="1"/>
</dbReference>
<keyword evidence="3" id="KW-1185">Reference proteome</keyword>
<dbReference type="AlphaFoldDB" id="A0A8S3XAM7"/>
<feature type="region of interest" description="Disordered" evidence="1">
    <location>
        <begin position="69"/>
        <end position="93"/>
    </location>
</feature>
<evidence type="ECO:0000313" key="2">
    <source>
        <dbReference type="EMBL" id="CAG5002500.1"/>
    </source>
</evidence>
<evidence type="ECO:0000313" key="3">
    <source>
        <dbReference type="Proteomes" id="UP000691718"/>
    </source>
</evidence>
<protein>
    <submittedName>
        <fullName evidence="2">(apollo) hypothetical protein</fullName>
    </submittedName>
</protein>
<gene>
    <name evidence="2" type="ORF">PAPOLLO_LOCUS14068</name>
</gene>
<evidence type="ECO:0000256" key="1">
    <source>
        <dbReference type="SAM" id="MobiDB-lite"/>
    </source>
</evidence>
<sequence>MPDWHLLSSITDIIFEKWGIPEKDLFATDQSAVVPTYMSLSPKDSKAVFHNAFSQIWRYHLGWVSSSNSNSKSSAAPEPCHRNVPTSSTKMEKSVLAWRSQEQNKGSTIHDKESWRSLDRLDDQQASSRHQKPVFRGLENCGWDPLLIDWNEEVLPLIRLAWCDSTMKTYETAWNSWLTWCKMNDINTTVPTLQQVALYLSYLCVHKKFAYRTILVHKSVVATFSNPELGERISSHPIVKSILKAVSLKGSSALKRKSEVWNVETLLSCMKKNLPDRNSIFQTSMYTALLLLLASGRRIHDFTLLSTGNEFMEIDSNYVIF</sequence>
<dbReference type="EMBL" id="CAJQZP010000954">
    <property type="protein sequence ID" value="CAG5002500.1"/>
    <property type="molecule type" value="Genomic_DNA"/>
</dbReference>
<name>A0A8S3XAM7_PARAO</name>
<dbReference type="OrthoDB" id="7484669at2759"/>